<evidence type="ECO:0000313" key="7">
    <source>
        <dbReference type="EMBL" id="CUP88612.1"/>
    </source>
</evidence>
<gene>
    <name evidence="7" type="ORF">ERS852551_02266</name>
</gene>
<dbReference type="GO" id="GO:0046872">
    <property type="term" value="F:metal ion binding"/>
    <property type="evidence" value="ECO:0007669"/>
    <property type="project" value="UniProtKB-KW"/>
</dbReference>
<dbReference type="InterPro" id="IPR017896">
    <property type="entry name" value="4Fe4S_Fe-S-bd"/>
</dbReference>
<dbReference type="Proteomes" id="UP000095765">
    <property type="component" value="Unassembled WGS sequence"/>
</dbReference>
<keyword evidence="2" id="KW-0479">Metal-binding</keyword>
<name>A0A174RSY7_9FIRM</name>
<dbReference type="OrthoDB" id="9804603at2"/>
<dbReference type="RefSeq" id="WP_055245401.1">
    <property type="nucleotide sequence ID" value="NZ_CABIWA010000005.1"/>
</dbReference>
<protein>
    <submittedName>
        <fullName evidence="7">Ferredoxin II</fullName>
    </submittedName>
</protein>
<dbReference type="Pfam" id="PF14697">
    <property type="entry name" value="Fer4_21"/>
    <property type="match status" value="1"/>
</dbReference>
<dbReference type="AlphaFoldDB" id="A0A174RSY7"/>
<evidence type="ECO:0000259" key="6">
    <source>
        <dbReference type="PROSITE" id="PS51379"/>
    </source>
</evidence>
<evidence type="ECO:0000256" key="3">
    <source>
        <dbReference type="ARBA" id="ARBA00022737"/>
    </source>
</evidence>
<reference evidence="7 8" key="1">
    <citation type="submission" date="2015-09" db="EMBL/GenBank/DDBJ databases">
        <authorList>
            <consortium name="Pathogen Informatics"/>
        </authorList>
    </citation>
    <scope>NUCLEOTIDE SEQUENCE [LARGE SCALE GENOMIC DNA]</scope>
    <source>
        <strain evidence="7 8">2789STDY5834939</strain>
    </source>
</reference>
<proteinExistence type="predicted"/>
<dbReference type="InterPro" id="IPR017900">
    <property type="entry name" value="4Fe4S_Fe_S_CS"/>
</dbReference>
<dbReference type="PANTHER" id="PTHR43724">
    <property type="entry name" value="PYRUVATE SYNTHASE SUBUNIT PORD"/>
    <property type="match status" value="1"/>
</dbReference>
<keyword evidence="1" id="KW-0004">4Fe-4S</keyword>
<feature type="domain" description="4Fe-4S ferredoxin-type" evidence="6">
    <location>
        <begin position="39"/>
        <end position="68"/>
    </location>
</feature>
<dbReference type="GO" id="GO:0051539">
    <property type="term" value="F:4 iron, 4 sulfur cluster binding"/>
    <property type="evidence" value="ECO:0007669"/>
    <property type="project" value="UniProtKB-KW"/>
</dbReference>
<accession>A0A174RSY7</accession>
<dbReference type="Gene3D" id="3.30.70.20">
    <property type="match status" value="1"/>
</dbReference>
<evidence type="ECO:0000256" key="5">
    <source>
        <dbReference type="ARBA" id="ARBA00023014"/>
    </source>
</evidence>
<dbReference type="PANTHER" id="PTHR43724:SF1">
    <property type="entry name" value="PYRUVATE SYNTHASE SUBUNIT PORD"/>
    <property type="match status" value="1"/>
</dbReference>
<evidence type="ECO:0000256" key="4">
    <source>
        <dbReference type="ARBA" id="ARBA00023004"/>
    </source>
</evidence>
<evidence type="ECO:0000256" key="2">
    <source>
        <dbReference type="ARBA" id="ARBA00022723"/>
    </source>
</evidence>
<dbReference type="PROSITE" id="PS51379">
    <property type="entry name" value="4FE4S_FER_2"/>
    <property type="match status" value="2"/>
</dbReference>
<dbReference type="PROSITE" id="PS00198">
    <property type="entry name" value="4FE4S_FER_1"/>
    <property type="match status" value="1"/>
</dbReference>
<organism evidence="7 8">
    <name type="scientific">Anaerotruncus colihominis</name>
    <dbReference type="NCBI Taxonomy" id="169435"/>
    <lineage>
        <taxon>Bacteria</taxon>
        <taxon>Bacillati</taxon>
        <taxon>Bacillota</taxon>
        <taxon>Clostridia</taxon>
        <taxon>Eubacteriales</taxon>
        <taxon>Oscillospiraceae</taxon>
        <taxon>Anaerotruncus</taxon>
    </lineage>
</organism>
<feature type="domain" description="4Fe-4S ferredoxin-type" evidence="6">
    <location>
        <begin position="9"/>
        <end position="38"/>
    </location>
</feature>
<dbReference type="EMBL" id="CZBE01000015">
    <property type="protein sequence ID" value="CUP88612.1"/>
    <property type="molecule type" value="Genomic_DNA"/>
</dbReference>
<evidence type="ECO:0000256" key="1">
    <source>
        <dbReference type="ARBA" id="ARBA00022485"/>
    </source>
</evidence>
<sequence>MNQVKRTARRAFVASSDCVACGCCVKVCPKSAIQIARGVTAVVDLEKCVGCGRCAKECPATVITIREAAL</sequence>
<keyword evidence="4" id="KW-0408">Iron</keyword>
<dbReference type="SUPFAM" id="SSF54862">
    <property type="entry name" value="4Fe-4S ferredoxins"/>
    <property type="match status" value="1"/>
</dbReference>
<dbReference type="Gene3D" id="3.30.70.3270">
    <property type="match status" value="1"/>
</dbReference>
<keyword evidence="3" id="KW-0677">Repeat</keyword>
<evidence type="ECO:0000313" key="8">
    <source>
        <dbReference type="Proteomes" id="UP000095765"/>
    </source>
</evidence>
<keyword evidence="5" id="KW-0411">Iron-sulfur</keyword>